<name>N1VVM1_9LEPT</name>
<keyword evidence="2 5" id="KW-0812">Transmembrane</keyword>
<keyword evidence="4 5" id="KW-0472">Membrane</keyword>
<dbReference type="EMBL" id="AOGW02000006">
    <property type="protein sequence ID" value="EMY62578.1"/>
    <property type="molecule type" value="Genomic_DNA"/>
</dbReference>
<keyword evidence="3 5" id="KW-1133">Transmembrane helix</keyword>
<evidence type="ECO:0000313" key="7">
    <source>
        <dbReference type="Proteomes" id="UP000012371"/>
    </source>
</evidence>
<dbReference type="Proteomes" id="UP000012371">
    <property type="component" value="Unassembled WGS sequence"/>
</dbReference>
<comment type="subcellular location">
    <subcellularLocation>
        <location evidence="1">Membrane</location>
    </subcellularLocation>
</comment>
<feature type="transmembrane region" description="Helical" evidence="5">
    <location>
        <begin position="125"/>
        <end position="142"/>
    </location>
</feature>
<evidence type="ECO:0000256" key="4">
    <source>
        <dbReference type="ARBA" id="ARBA00023136"/>
    </source>
</evidence>
<protein>
    <submittedName>
        <fullName evidence="6">MAPEG family protein</fullName>
    </submittedName>
</protein>
<accession>N1VVM1</accession>
<sequence length="143" mass="15964">MVLVQKGGFVETIYFTLIGFALWTLGLGVSLTTYRSILVLLGKKKSNEFPAGVQHGSDFNWRLNRAHLNSLENLPLFLTVVFLTSSFGMIDSFVNQAGFVILGARVLQSLAHLTSTSVLAVNVRFTFYMIQIVTYIVLLVRLF</sequence>
<organism evidence="6 7">
    <name type="scientific">Leptospira terpstrae serovar Hualin str. LT 11-33 = ATCC 700639</name>
    <dbReference type="NCBI Taxonomy" id="1257025"/>
    <lineage>
        <taxon>Bacteria</taxon>
        <taxon>Pseudomonadati</taxon>
        <taxon>Spirochaetota</taxon>
        <taxon>Spirochaetia</taxon>
        <taxon>Leptospirales</taxon>
        <taxon>Leptospiraceae</taxon>
        <taxon>Leptospira</taxon>
    </lineage>
</organism>
<gene>
    <name evidence="6" type="ORF">LEP1GSC203_2957</name>
</gene>
<evidence type="ECO:0000256" key="5">
    <source>
        <dbReference type="SAM" id="Phobius"/>
    </source>
</evidence>
<dbReference type="GO" id="GO:0016020">
    <property type="term" value="C:membrane"/>
    <property type="evidence" value="ECO:0007669"/>
    <property type="project" value="UniProtKB-SubCell"/>
</dbReference>
<comment type="caution">
    <text evidence="6">The sequence shown here is derived from an EMBL/GenBank/DDBJ whole genome shotgun (WGS) entry which is preliminary data.</text>
</comment>
<evidence type="ECO:0000313" key="6">
    <source>
        <dbReference type="EMBL" id="EMY62578.1"/>
    </source>
</evidence>
<keyword evidence="7" id="KW-1185">Reference proteome</keyword>
<evidence type="ECO:0000256" key="3">
    <source>
        <dbReference type="ARBA" id="ARBA00022989"/>
    </source>
</evidence>
<dbReference type="Pfam" id="PF01124">
    <property type="entry name" value="MAPEG"/>
    <property type="match status" value="1"/>
</dbReference>
<evidence type="ECO:0000256" key="1">
    <source>
        <dbReference type="ARBA" id="ARBA00004370"/>
    </source>
</evidence>
<proteinExistence type="predicted"/>
<dbReference type="AlphaFoldDB" id="N1VVM1"/>
<dbReference type="Gene3D" id="1.20.120.550">
    <property type="entry name" value="Membrane associated eicosanoid/glutathione metabolism-like domain"/>
    <property type="match status" value="1"/>
</dbReference>
<dbReference type="SUPFAM" id="SSF161084">
    <property type="entry name" value="MAPEG domain-like"/>
    <property type="match status" value="1"/>
</dbReference>
<evidence type="ECO:0000256" key="2">
    <source>
        <dbReference type="ARBA" id="ARBA00022692"/>
    </source>
</evidence>
<feature type="transmembrane region" description="Helical" evidence="5">
    <location>
        <begin position="12"/>
        <end position="34"/>
    </location>
</feature>
<dbReference type="InterPro" id="IPR023352">
    <property type="entry name" value="MAPEG-like_dom_sf"/>
</dbReference>
<dbReference type="InterPro" id="IPR001129">
    <property type="entry name" value="Membr-assoc_MAPEG"/>
</dbReference>
<feature type="transmembrane region" description="Helical" evidence="5">
    <location>
        <begin position="71"/>
        <end position="90"/>
    </location>
</feature>
<dbReference type="STRING" id="1257025.LEP1GSC203_2957"/>
<reference evidence="6" key="1">
    <citation type="submission" date="2013-03" db="EMBL/GenBank/DDBJ databases">
        <authorList>
            <person name="Harkins D.M."/>
            <person name="Durkin A.S."/>
            <person name="Brinkac L.M."/>
            <person name="Haft D.H."/>
            <person name="Selengut J.D."/>
            <person name="Sanka R."/>
            <person name="DePew J."/>
            <person name="Purushe J."/>
            <person name="Hartskeerl R.A."/>
            <person name="Ahmed A."/>
            <person name="van der Linden H."/>
            <person name="Goris M.G.A."/>
            <person name="Vinetz J.M."/>
            <person name="Sutton G.G."/>
            <person name="Nierman W.C."/>
            <person name="Fouts D.E."/>
        </authorList>
    </citation>
    <scope>NUCLEOTIDE SEQUENCE [LARGE SCALE GENOMIC DNA]</scope>
    <source>
        <strain evidence="6">LT 11-33</strain>
    </source>
</reference>